<name>A0A9P6WEG6_MAUEX</name>
<comment type="caution">
    <text evidence="2">The sequence shown here is derived from an EMBL/GenBank/DDBJ whole genome shotgun (WGS) entry which is preliminary data.</text>
</comment>
<keyword evidence="3" id="KW-1185">Reference proteome</keyword>
<dbReference type="OrthoDB" id="4082971at2759"/>
<gene>
    <name evidence="2" type="ORF">C6P45_003520</name>
</gene>
<evidence type="ECO:0000313" key="3">
    <source>
        <dbReference type="Proteomes" id="UP000750334"/>
    </source>
</evidence>
<reference evidence="2 3" key="1">
    <citation type="submission" date="2020-11" db="EMBL/GenBank/DDBJ databases">
        <title>Kefir isolates.</title>
        <authorList>
            <person name="Marcisauskas S."/>
            <person name="Kim Y."/>
            <person name="Blasche S."/>
        </authorList>
    </citation>
    <scope>NUCLEOTIDE SEQUENCE [LARGE SCALE GENOMIC DNA]</scope>
    <source>
        <strain evidence="2 3">OG2</strain>
    </source>
</reference>
<organism evidence="2 3">
    <name type="scientific">Maudiozyma exigua</name>
    <name type="common">Yeast</name>
    <name type="synonym">Kazachstania exigua</name>
    <dbReference type="NCBI Taxonomy" id="34358"/>
    <lineage>
        <taxon>Eukaryota</taxon>
        <taxon>Fungi</taxon>
        <taxon>Dikarya</taxon>
        <taxon>Ascomycota</taxon>
        <taxon>Saccharomycotina</taxon>
        <taxon>Saccharomycetes</taxon>
        <taxon>Saccharomycetales</taxon>
        <taxon>Saccharomycetaceae</taxon>
        <taxon>Maudiozyma</taxon>
    </lineage>
</organism>
<evidence type="ECO:0000256" key="1">
    <source>
        <dbReference type="SAM" id="MobiDB-lite"/>
    </source>
</evidence>
<accession>A0A9P6WEG6</accession>
<feature type="compositionally biased region" description="Basic and acidic residues" evidence="1">
    <location>
        <begin position="1"/>
        <end position="19"/>
    </location>
</feature>
<protein>
    <submittedName>
        <fullName evidence="2">Uncharacterized protein</fullName>
    </submittedName>
</protein>
<proteinExistence type="predicted"/>
<dbReference type="Proteomes" id="UP000750334">
    <property type="component" value="Unassembled WGS sequence"/>
</dbReference>
<evidence type="ECO:0000313" key="2">
    <source>
        <dbReference type="EMBL" id="KAG0669615.1"/>
    </source>
</evidence>
<dbReference type="EMBL" id="PUHR01000037">
    <property type="protein sequence ID" value="KAG0669615.1"/>
    <property type="molecule type" value="Genomic_DNA"/>
</dbReference>
<sequence length="167" mass="19834">MSEEISNLKDLHISNDEHQQPMTKGKNGIPNQSMTKPITVDANTGEVIVKKFTGKQRIRKGQSQEQYEAELQHFYEVEKGPVRTNIGWMSSWEEFERNLNGLDLEIKHNRLILMSFLHRWYYLRDYASCLKACNEIQLKYKTLNYDEKKMKREINEINYIIEKCSNK</sequence>
<dbReference type="AlphaFoldDB" id="A0A9P6WEG6"/>
<feature type="region of interest" description="Disordered" evidence="1">
    <location>
        <begin position="1"/>
        <end position="37"/>
    </location>
</feature>